<feature type="transmembrane region" description="Helical" evidence="1">
    <location>
        <begin position="6"/>
        <end position="27"/>
    </location>
</feature>
<dbReference type="Pfam" id="PF00498">
    <property type="entry name" value="FHA"/>
    <property type="match status" value="1"/>
</dbReference>
<dbReference type="InterPro" id="IPR000253">
    <property type="entry name" value="FHA_dom"/>
</dbReference>
<keyword evidence="1" id="KW-0812">Transmembrane</keyword>
<dbReference type="CDD" id="cd22693">
    <property type="entry name" value="FHA_FhaB-like"/>
    <property type="match status" value="1"/>
</dbReference>
<reference evidence="3 4" key="1">
    <citation type="journal article" date="2016" name="PLoS ONE">
        <title>Plasmid Characterization and Chromosome Analysis of Two netF+ Clostridium perfringens Isolates Associated with Foal and Canine Necrotizing Enteritis.</title>
        <authorList>
            <person name="Mehdizadeh Gohari I."/>
            <person name="Kropinski A.M."/>
            <person name="Weese S.J."/>
            <person name="Parreira V.R."/>
            <person name="Whitehead A.E."/>
            <person name="Boerlin P."/>
            <person name="Prescott J.F."/>
        </authorList>
    </citation>
    <scope>NUCLEOTIDE SEQUENCE [LARGE SCALE GENOMIC DNA]</scope>
    <source>
        <strain evidence="3 4">JP838</strain>
    </source>
</reference>
<feature type="domain" description="FHA" evidence="2">
    <location>
        <begin position="73"/>
        <end position="122"/>
    </location>
</feature>
<dbReference type="AlphaFoldDB" id="A0A127EF44"/>
<sequence length="145" mass="16218">MMFSKLMTWVFGIIFIVILYSIIYYALKIMYKDVKGGKKKKAPGKKAHGLEVLKTISNGTLGIGSVIPVTSTISIGRREDNSIVLNDQFVSSYHAKIYVKNNDFYLEDLASTNGTFINDSKVEGRVRLKVNDQIRMGSTVFKVIG</sequence>
<dbReference type="Proteomes" id="UP000070260">
    <property type="component" value="Chromosome"/>
</dbReference>
<dbReference type="PROSITE" id="PS50006">
    <property type="entry name" value="FHA_DOMAIN"/>
    <property type="match status" value="1"/>
</dbReference>
<dbReference type="SMART" id="SM00240">
    <property type="entry name" value="FHA"/>
    <property type="match status" value="1"/>
</dbReference>
<protein>
    <submittedName>
        <fullName evidence="3">Signal peptide protein</fullName>
    </submittedName>
</protein>
<dbReference type="PANTHER" id="PTHR23308">
    <property type="entry name" value="NUCLEAR INHIBITOR OF PROTEIN PHOSPHATASE-1"/>
    <property type="match status" value="1"/>
</dbReference>
<accession>A0A127EF44</accession>
<dbReference type="InterPro" id="IPR008984">
    <property type="entry name" value="SMAD_FHA_dom_sf"/>
</dbReference>
<name>A0A127EF44_CLOPF</name>
<gene>
    <name evidence="3" type="ORF">JFP838_01925</name>
</gene>
<dbReference type="Gene3D" id="2.60.200.20">
    <property type="match status" value="1"/>
</dbReference>
<evidence type="ECO:0000259" key="2">
    <source>
        <dbReference type="PROSITE" id="PS50006"/>
    </source>
</evidence>
<organism evidence="3 4">
    <name type="scientific">Clostridium perfringens</name>
    <dbReference type="NCBI Taxonomy" id="1502"/>
    <lineage>
        <taxon>Bacteria</taxon>
        <taxon>Bacillati</taxon>
        <taxon>Bacillota</taxon>
        <taxon>Clostridia</taxon>
        <taxon>Eubacteriales</taxon>
        <taxon>Clostridiaceae</taxon>
        <taxon>Clostridium</taxon>
    </lineage>
</organism>
<dbReference type="PATRIC" id="fig|1502.177.peg.364"/>
<evidence type="ECO:0000313" key="3">
    <source>
        <dbReference type="EMBL" id="AMN34560.1"/>
    </source>
</evidence>
<keyword evidence="1" id="KW-1133">Transmembrane helix</keyword>
<dbReference type="SUPFAM" id="SSF49879">
    <property type="entry name" value="SMAD/FHA domain"/>
    <property type="match status" value="1"/>
</dbReference>
<dbReference type="InterPro" id="IPR050923">
    <property type="entry name" value="Cell_Proc_Reg/RNA_Proc"/>
</dbReference>
<proteinExistence type="predicted"/>
<keyword evidence="1" id="KW-0472">Membrane</keyword>
<evidence type="ECO:0000256" key="1">
    <source>
        <dbReference type="SAM" id="Phobius"/>
    </source>
</evidence>
<dbReference type="EMBL" id="CP010994">
    <property type="protein sequence ID" value="AMN34560.1"/>
    <property type="molecule type" value="Genomic_DNA"/>
</dbReference>
<evidence type="ECO:0000313" key="4">
    <source>
        <dbReference type="Proteomes" id="UP000070260"/>
    </source>
</evidence>